<proteinExistence type="inferred from homology"/>
<evidence type="ECO:0000256" key="5">
    <source>
        <dbReference type="SAM" id="MobiDB-lite"/>
    </source>
</evidence>
<dbReference type="EnsemblPlants" id="ORUFI12G03110.3">
    <property type="protein sequence ID" value="ORUFI12G03110.3"/>
    <property type="gene ID" value="ORUFI12G03110"/>
</dbReference>
<dbReference type="STRING" id="4529.A0A0E0RDQ1"/>
<dbReference type="AlphaFoldDB" id="A0A0E0RDQ1"/>
<dbReference type="PANTHER" id="PTHR45868:SF93">
    <property type="entry name" value="OS12G0144600 PROTEIN"/>
    <property type="match status" value="1"/>
</dbReference>
<protein>
    <recommendedName>
        <fullName evidence="7">HMA domain-containing protein</fullName>
    </recommendedName>
</protein>
<feature type="compositionally biased region" description="Gly residues" evidence="5">
    <location>
        <begin position="178"/>
        <end position="223"/>
    </location>
</feature>
<evidence type="ECO:0000313" key="9">
    <source>
        <dbReference type="Proteomes" id="UP000008022"/>
    </source>
</evidence>
<name>A0A0E0RDQ1_ORYRU</name>
<evidence type="ECO:0000313" key="8">
    <source>
        <dbReference type="EnsemblPlants" id="ORUFI12G03110.3"/>
    </source>
</evidence>
<dbReference type="Gene3D" id="3.30.70.100">
    <property type="match status" value="1"/>
</dbReference>
<keyword evidence="6" id="KW-0812">Transmembrane</keyword>
<dbReference type="SUPFAM" id="SSF55008">
    <property type="entry name" value="HMA, heavy metal-associated domain"/>
    <property type="match status" value="1"/>
</dbReference>
<dbReference type="CDD" id="cd00371">
    <property type="entry name" value="HMA"/>
    <property type="match status" value="1"/>
</dbReference>
<evidence type="ECO:0000256" key="1">
    <source>
        <dbReference type="ARBA" id="ARBA00022481"/>
    </source>
</evidence>
<keyword evidence="3" id="KW-0449">Lipoprotein</keyword>
<evidence type="ECO:0000256" key="3">
    <source>
        <dbReference type="ARBA" id="ARBA00023289"/>
    </source>
</evidence>
<dbReference type="PANTHER" id="PTHR45868">
    <property type="entry name" value="HEAVY METAL-ASSOCIATED ISOPRENYLATED PLANT PROTEIN 33-RELATED"/>
    <property type="match status" value="1"/>
</dbReference>
<dbReference type="Proteomes" id="UP000008022">
    <property type="component" value="Unassembled WGS sequence"/>
</dbReference>
<reference evidence="8" key="2">
    <citation type="submission" date="2015-06" db="UniProtKB">
        <authorList>
            <consortium name="EnsemblPlants"/>
        </authorList>
    </citation>
    <scope>IDENTIFICATION</scope>
</reference>
<sequence>MSKEEVLKIQKKVKKILHKIEGVYQTSIDAEQGKVTVSGLVDPATIIKKLNKAGKPAELWGSKMAPFAAAAPIKDPKSVKFNLPPEDDFGDDGSEFDDEFDEFDDEDDFDDDGLDEDYFDDPKMMKQMAMPPPNAGGGGDKKGGGKKGGGGNEIPVQIKGNANNAAGGGGKKDAGGKQNQGGGGGNGKNGGGGGQPNNAKGGGAPNGGGNHPAQGKKGGGGGGGGQGGGLVFTFLLKENSTSLKAKEGGGGGFLLAPYKVVAMHGRRTMCKAKCVAKWFVCASVTVTVDKDYNTPSQGEEGDNNDNCGSNAMEERGWMIMMMAVVVVVVHVLCEEEEGSHRGEELLQFWPWLQPFPAPCTYIIDGGGKFFRQLMTTGPYTRIAHFNPMTTVSTTASACPDHRTAWSLSLTTIDSTPNYRGKSCVVFVQVGKSSFLQSDPWSRRKDLIVGQAMEPDGRECYSLSMHVGQAGYVLLCMYGSIVVFIGAS</sequence>
<dbReference type="Pfam" id="PF00403">
    <property type="entry name" value="HMA"/>
    <property type="match status" value="1"/>
</dbReference>
<keyword evidence="2" id="KW-0479">Metal-binding</keyword>
<dbReference type="HOGENOM" id="CLU_560676_0_0_1"/>
<keyword evidence="6" id="KW-0472">Membrane</keyword>
<evidence type="ECO:0000256" key="4">
    <source>
        <dbReference type="ARBA" id="ARBA00024045"/>
    </source>
</evidence>
<dbReference type="GO" id="GO:0046872">
    <property type="term" value="F:metal ion binding"/>
    <property type="evidence" value="ECO:0007669"/>
    <property type="project" value="UniProtKB-KW"/>
</dbReference>
<dbReference type="EnsemblPlants" id="ORUFI12G03110.1">
    <property type="protein sequence ID" value="ORUFI12G03110.1"/>
    <property type="gene ID" value="ORUFI12G03110"/>
</dbReference>
<dbReference type="InterPro" id="IPR036163">
    <property type="entry name" value="HMA_dom_sf"/>
</dbReference>
<dbReference type="eggNOG" id="KOG1603">
    <property type="taxonomic scope" value="Eukaryota"/>
</dbReference>
<keyword evidence="3" id="KW-0636">Prenylation</keyword>
<comment type="similarity">
    <text evidence="4">Belongs to the HIPP family.</text>
</comment>
<organism evidence="8 9">
    <name type="scientific">Oryza rufipogon</name>
    <name type="common">Brownbeard rice</name>
    <name type="synonym">Asian wild rice</name>
    <dbReference type="NCBI Taxonomy" id="4529"/>
    <lineage>
        <taxon>Eukaryota</taxon>
        <taxon>Viridiplantae</taxon>
        <taxon>Streptophyta</taxon>
        <taxon>Embryophyta</taxon>
        <taxon>Tracheophyta</taxon>
        <taxon>Spermatophyta</taxon>
        <taxon>Magnoliopsida</taxon>
        <taxon>Liliopsida</taxon>
        <taxon>Poales</taxon>
        <taxon>Poaceae</taxon>
        <taxon>BOP clade</taxon>
        <taxon>Oryzoideae</taxon>
        <taxon>Oryzeae</taxon>
        <taxon>Oryzinae</taxon>
        <taxon>Oryza</taxon>
    </lineage>
</organism>
<evidence type="ECO:0000256" key="6">
    <source>
        <dbReference type="SAM" id="Phobius"/>
    </source>
</evidence>
<keyword evidence="9" id="KW-1185">Reference proteome</keyword>
<dbReference type="InterPro" id="IPR006121">
    <property type="entry name" value="HMA_dom"/>
</dbReference>
<accession>A0A0E0RDQ1</accession>
<reference evidence="9" key="1">
    <citation type="submission" date="2013-06" db="EMBL/GenBank/DDBJ databases">
        <authorList>
            <person name="Zhao Q."/>
        </authorList>
    </citation>
    <scope>NUCLEOTIDE SEQUENCE</scope>
    <source>
        <strain evidence="9">cv. W1943</strain>
    </source>
</reference>
<keyword evidence="6" id="KW-1133">Transmembrane helix</keyword>
<feature type="region of interest" description="Disordered" evidence="5">
    <location>
        <begin position="77"/>
        <end position="223"/>
    </location>
</feature>
<evidence type="ECO:0000256" key="2">
    <source>
        <dbReference type="ARBA" id="ARBA00022723"/>
    </source>
</evidence>
<dbReference type="Gramene" id="ORUFI12G03110.3">
    <property type="protein sequence ID" value="ORUFI12G03110.3"/>
    <property type="gene ID" value="ORUFI12G03110"/>
</dbReference>
<keyword evidence="1" id="KW-0488">Methylation</keyword>
<feature type="domain" description="HMA" evidence="7">
    <location>
        <begin position="1"/>
        <end position="58"/>
    </location>
</feature>
<dbReference type="Gramene" id="ORUFI12G03110.1">
    <property type="protein sequence ID" value="ORUFI12G03110.1"/>
    <property type="gene ID" value="ORUFI12G03110"/>
</dbReference>
<evidence type="ECO:0000259" key="7">
    <source>
        <dbReference type="PROSITE" id="PS50846"/>
    </source>
</evidence>
<dbReference type="PROSITE" id="PS50846">
    <property type="entry name" value="HMA_2"/>
    <property type="match status" value="1"/>
</dbReference>
<feature type="compositionally biased region" description="Acidic residues" evidence="5">
    <location>
        <begin position="85"/>
        <end position="119"/>
    </location>
</feature>
<feature type="transmembrane region" description="Helical" evidence="6">
    <location>
        <begin position="469"/>
        <end position="486"/>
    </location>
</feature>